<sequence length="526" mass="59042">MMFKLTLKVLLSLSVMSASLSAYANVQGTPFNSGSFIWPFILGALAVIIPIAIAKLYHAFNKRTNNKLQSEQGVKVKPSGSHIALDAVTNLPVMKRGIDVLEKCIGKNSAQHYVAIAFKPINFEHVNNVLGHQNSDILLLQLAYKIQQKLEQHALLLNFGSKTHPLNICRLQGLDFVIVADRRQFKHEDKYVLDDICLQVTKSLPNSLSFKNFSLSFRLAFGIALGSEKHNATQLFSEASDALSLAEREQQQIWYFDEQSKVYTAKRLAKMEKLRLDIQENRLCSMIQPQVVLNTGELVGFEVNTKWKSSDGDVIEKKAFEAIAEFSGVIYQITKQLIRDALIVAKIANTMQENIKVGINLSSKDLLEPELADFIEQEANQHGIELKQLVIELDESVILTDTFRARMMIDQLRALGVNIAVDNFSGSYESLKYLRKASIQQVKIDCHHLNDKDIYQADKTIASALINLIRKMDIPVIAIGINNSGIREHYMSVGGEIGQGKLIHQGLTTNELQSWLDSRNVHRQAN</sequence>
<dbReference type="Pfam" id="PF00990">
    <property type="entry name" value="GGDEF"/>
    <property type="match status" value="1"/>
</dbReference>
<protein>
    <recommendedName>
        <fullName evidence="7">GGDEF domain-containing protein</fullName>
    </recommendedName>
</protein>
<dbReference type="SUPFAM" id="SSF141868">
    <property type="entry name" value="EAL domain-like"/>
    <property type="match status" value="1"/>
</dbReference>
<organism evidence="5 6">
    <name type="scientific">Thalassotalea marina</name>
    <dbReference type="NCBI Taxonomy" id="1673741"/>
    <lineage>
        <taxon>Bacteria</taxon>
        <taxon>Pseudomonadati</taxon>
        <taxon>Pseudomonadota</taxon>
        <taxon>Gammaproteobacteria</taxon>
        <taxon>Alteromonadales</taxon>
        <taxon>Colwelliaceae</taxon>
        <taxon>Thalassotalea</taxon>
    </lineage>
</organism>
<evidence type="ECO:0000313" key="6">
    <source>
        <dbReference type="Proteomes" id="UP000623842"/>
    </source>
</evidence>
<evidence type="ECO:0000256" key="2">
    <source>
        <dbReference type="SAM" id="SignalP"/>
    </source>
</evidence>
<keyword evidence="1" id="KW-0472">Membrane</keyword>
<dbReference type="PANTHER" id="PTHR33121:SF79">
    <property type="entry name" value="CYCLIC DI-GMP PHOSPHODIESTERASE PDED-RELATED"/>
    <property type="match status" value="1"/>
</dbReference>
<dbReference type="InterPro" id="IPR035919">
    <property type="entry name" value="EAL_sf"/>
</dbReference>
<keyword evidence="1" id="KW-1133">Transmembrane helix</keyword>
<dbReference type="RefSeq" id="WP_189767352.1">
    <property type="nucleotide sequence ID" value="NZ_BNCK01000002.1"/>
</dbReference>
<dbReference type="PROSITE" id="PS50883">
    <property type="entry name" value="EAL"/>
    <property type="match status" value="1"/>
</dbReference>
<keyword evidence="1" id="KW-0812">Transmembrane</keyword>
<reference evidence="5" key="1">
    <citation type="journal article" date="2014" name="Int. J. Syst. Evol. Microbiol.">
        <title>Complete genome sequence of Corynebacterium casei LMG S-19264T (=DSM 44701T), isolated from a smear-ripened cheese.</title>
        <authorList>
            <consortium name="US DOE Joint Genome Institute (JGI-PGF)"/>
            <person name="Walter F."/>
            <person name="Albersmeier A."/>
            <person name="Kalinowski J."/>
            <person name="Ruckert C."/>
        </authorList>
    </citation>
    <scope>NUCLEOTIDE SEQUENCE</scope>
    <source>
        <strain evidence="5">KCTC 42731</strain>
    </source>
</reference>
<dbReference type="Gene3D" id="3.20.20.450">
    <property type="entry name" value="EAL domain"/>
    <property type="match status" value="1"/>
</dbReference>
<evidence type="ECO:0000313" key="5">
    <source>
        <dbReference type="EMBL" id="GHF82311.1"/>
    </source>
</evidence>
<dbReference type="PROSITE" id="PS50887">
    <property type="entry name" value="GGDEF"/>
    <property type="match status" value="1"/>
</dbReference>
<feature type="domain" description="EAL" evidence="3">
    <location>
        <begin position="267"/>
        <end position="520"/>
    </location>
</feature>
<dbReference type="InterPro" id="IPR043128">
    <property type="entry name" value="Rev_trsase/Diguanyl_cyclase"/>
</dbReference>
<name>A0A919EH35_9GAMM</name>
<dbReference type="Pfam" id="PF00563">
    <property type="entry name" value="EAL"/>
    <property type="match status" value="1"/>
</dbReference>
<keyword evidence="2" id="KW-0732">Signal</keyword>
<dbReference type="InterPro" id="IPR001633">
    <property type="entry name" value="EAL_dom"/>
</dbReference>
<accession>A0A919EH35</accession>
<proteinExistence type="predicted"/>
<gene>
    <name evidence="5" type="ORF">GCM10017161_06860</name>
</gene>
<feature type="signal peptide" evidence="2">
    <location>
        <begin position="1"/>
        <end position="24"/>
    </location>
</feature>
<dbReference type="InterPro" id="IPR029787">
    <property type="entry name" value="Nucleotide_cyclase"/>
</dbReference>
<dbReference type="CDD" id="cd01948">
    <property type="entry name" value="EAL"/>
    <property type="match status" value="1"/>
</dbReference>
<dbReference type="GO" id="GO:0071111">
    <property type="term" value="F:cyclic-guanylate-specific phosphodiesterase activity"/>
    <property type="evidence" value="ECO:0007669"/>
    <property type="project" value="InterPro"/>
</dbReference>
<dbReference type="EMBL" id="BNCK01000002">
    <property type="protein sequence ID" value="GHF82311.1"/>
    <property type="molecule type" value="Genomic_DNA"/>
</dbReference>
<evidence type="ECO:0000259" key="3">
    <source>
        <dbReference type="PROSITE" id="PS50883"/>
    </source>
</evidence>
<dbReference type="Gene3D" id="3.30.70.270">
    <property type="match status" value="1"/>
</dbReference>
<keyword evidence="6" id="KW-1185">Reference proteome</keyword>
<evidence type="ECO:0008006" key="7">
    <source>
        <dbReference type="Google" id="ProtNLM"/>
    </source>
</evidence>
<dbReference type="SMART" id="SM00052">
    <property type="entry name" value="EAL"/>
    <property type="match status" value="1"/>
</dbReference>
<feature type="transmembrane region" description="Helical" evidence="1">
    <location>
        <begin position="36"/>
        <end position="57"/>
    </location>
</feature>
<dbReference type="InterPro" id="IPR050706">
    <property type="entry name" value="Cyclic-di-GMP_PDE-like"/>
</dbReference>
<comment type="caution">
    <text evidence="5">The sequence shown here is derived from an EMBL/GenBank/DDBJ whole genome shotgun (WGS) entry which is preliminary data.</text>
</comment>
<dbReference type="AlphaFoldDB" id="A0A919EH35"/>
<dbReference type="SUPFAM" id="SSF55073">
    <property type="entry name" value="Nucleotide cyclase"/>
    <property type="match status" value="1"/>
</dbReference>
<feature type="domain" description="GGDEF" evidence="4">
    <location>
        <begin position="111"/>
        <end position="258"/>
    </location>
</feature>
<dbReference type="Proteomes" id="UP000623842">
    <property type="component" value="Unassembled WGS sequence"/>
</dbReference>
<feature type="chain" id="PRO_5037248987" description="GGDEF domain-containing protein" evidence="2">
    <location>
        <begin position="25"/>
        <end position="526"/>
    </location>
</feature>
<dbReference type="PANTHER" id="PTHR33121">
    <property type="entry name" value="CYCLIC DI-GMP PHOSPHODIESTERASE PDEF"/>
    <property type="match status" value="1"/>
</dbReference>
<evidence type="ECO:0000256" key="1">
    <source>
        <dbReference type="SAM" id="Phobius"/>
    </source>
</evidence>
<evidence type="ECO:0000259" key="4">
    <source>
        <dbReference type="PROSITE" id="PS50887"/>
    </source>
</evidence>
<dbReference type="InterPro" id="IPR000160">
    <property type="entry name" value="GGDEF_dom"/>
</dbReference>
<reference evidence="5" key="2">
    <citation type="submission" date="2020-09" db="EMBL/GenBank/DDBJ databases">
        <authorList>
            <person name="Sun Q."/>
            <person name="Kim S."/>
        </authorList>
    </citation>
    <scope>NUCLEOTIDE SEQUENCE</scope>
    <source>
        <strain evidence="5">KCTC 42731</strain>
    </source>
</reference>
<dbReference type="SMART" id="SM00267">
    <property type="entry name" value="GGDEF"/>
    <property type="match status" value="1"/>
</dbReference>